<dbReference type="PROSITE" id="PS50943">
    <property type="entry name" value="HTH_CROC1"/>
    <property type="match status" value="1"/>
</dbReference>
<dbReference type="Gene3D" id="3.30.450.180">
    <property type="match status" value="1"/>
</dbReference>
<evidence type="ECO:0000313" key="3">
    <source>
        <dbReference type="Proteomes" id="UP001499854"/>
    </source>
</evidence>
<dbReference type="InterPro" id="IPR041413">
    <property type="entry name" value="MLTR_LBD"/>
</dbReference>
<dbReference type="InterPro" id="IPR010982">
    <property type="entry name" value="Lambda_DNA-bd_dom_sf"/>
</dbReference>
<dbReference type="PANTHER" id="PTHR35010:SF2">
    <property type="entry name" value="BLL4672 PROTEIN"/>
    <property type="match status" value="1"/>
</dbReference>
<gene>
    <name evidence="2" type="ORF">GCM10009838_05560</name>
</gene>
<dbReference type="Pfam" id="PF17765">
    <property type="entry name" value="MLTR_LBD"/>
    <property type="match status" value="1"/>
</dbReference>
<dbReference type="Pfam" id="PF13560">
    <property type="entry name" value="HTH_31"/>
    <property type="match status" value="1"/>
</dbReference>
<sequence length="323" mass="35699">MTSGGSTGSNGSELGIFLKARRAQVRPEDVGLPSGTGIRRTPGLRREEVAILAGVSVDYYTRLERGKETNPSPAVLDALARILRLNRDEHRHLHTLTENAASPVRQAERRSRTRTVREGPLLMLDMVRPNPAYVVSRTNDVLAANPSGLALFPGLADWPARQRNITRYVFLHPAAKELYPEWDKLVPKSVAFLRARAGDDPDDPELVRLIGELVVKSPEFARLWERYELCLHGQGTKAFHHPDVGAMTLEYEAMELPNTGGQRLVVYCTVPGTPDHDAVTLLDMLGAGLLAGGVEGLQHFVQSTERHLVESRDRAGVADEEER</sequence>
<dbReference type="SMART" id="SM00530">
    <property type="entry name" value="HTH_XRE"/>
    <property type="match status" value="1"/>
</dbReference>
<dbReference type="EMBL" id="BAAAQM010000002">
    <property type="protein sequence ID" value="GAA1953208.1"/>
    <property type="molecule type" value="Genomic_DNA"/>
</dbReference>
<dbReference type="RefSeq" id="WP_344655289.1">
    <property type="nucleotide sequence ID" value="NZ_BAAAQM010000002.1"/>
</dbReference>
<dbReference type="SUPFAM" id="SSF47413">
    <property type="entry name" value="lambda repressor-like DNA-binding domains"/>
    <property type="match status" value="1"/>
</dbReference>
<dbReference type="PANTHER" id="PTHR35010">
    <property type="entry name" value="BLL4672 PROTEIN-RELATED"/>
    <property type="match status" value="1"/>
</dbReference>
<proteinExistence type="predicted"/>
<organism evidence="2 3">
    <name type="scientific">Catenulispora subtropica</name>
    <dbReference type="NCBI Taxonomy" id="450798"/>
    <lineage>
        <taxon>Bacteria</taxon>
        <taxon>Bacillati</taxon>
        <taxon>Actinomycetota</taxon>
        <taxon>Actinomycetes</taxon>
        <taxon>Catenulisporales</taxon>
        <taxon>Catenulisporaceae</taxon>
        <taxon>Catenulispora</taxon>
    </lineage>
</organism>
<accession>A0ABP5BX32</accession>
<name>A0ABP5BX32_9ACTN</name>
<reference evidence="3" key="1">
    <citation type="journal article" date="2019" name="Int. J. Syst. Evol. Microbiol.">
        <title>The Global Catalogue of Microorganisms (GCM) 10K type strain sequencing project: providing services to taxonomists for standard genome sequencing and annotation.</title>
        <authorList>
            <consortium name="The Broad Institute Genomics Platform"/>
            <consortium name="The Broad Institute Genome Sequencing Center for Infectious Disease"/>
            <person name="Wu L."/>
            <person name="Ma J."/>
        </authorList>
    </citation>
    <scope>NUCLEOTIDE SEQUENCE [LARGE SCALE GENOMIC DNA]</scope>
    <source>
        <strain evidence="3">JCM 16013</strain>
    </source>
</reference>
<evidence type="ECO:0000313" key="2">
    <source>
        <dbReference type="EMBL" id="GAA1953208.1"/>
    </source>
</evidence>
<protein>
    <submittedName>
        <fullName evidence="2">Helix-turn-helix transcriptional regulator</fullName>
    </submittedName>
</protein>
<comment type="caution">
    <text evidence="2">The sequence shown here is derived from an EMBL/GenBank/DDBJ whole genome shotgun (WGS) entry which is preliminary data.</text>
</comment>
<dbReference type="Proteomes" id="UP001499854">
    <property type="component" value="Unassembled WGS sequence"/>
</dbReference>
<dbReference type="Gene3D" id="1.10.260.40">
    <property type="entry name" value="lambda repressor-like DNA-binding domains"/>
    <property type="match status" value="1"/>
</dbReference>
<dbReference type="InterPro" id="IPR001387">
    <property type="entry name" value="Cro/C1-type_HTH"/>
</dbReference>
<dbReference type="CDD" id="cd00093">
    <property type="entry name" value="HTH_XRE"/>
    <property type="match status" value="1"/>
</dbReference>
<evidence type="ECO:0000259" key="1">
    <source>
        <dbReference type="PROSITE" id="PS50943"/>
    </source>
</evidence>
<keyword evidence="3" id="KW-1185">Reference proteome</keyword>
<feature type="domain" description="HTH cro/C1-type" evidence="1">
    <location>
        <begin position="43"/>
        <end position="90"/>
    </location>
</feature>